<gene>
    <name evidence="6" type="ordered locus">Xaut_3340</name>
</gene>
<feature type="domain" description="PAS" evidence="3">
    <location>
        <begin position="274"/>
        <end position="309"/>
    </location>
</feature>
<dbReference type="PROSITE" id="PS50887">
    <property type="entry name" value="GGDEF"/>
    <property type="match status" value="1"/>
</dbReference>
<dbReference type="CDD" id="cd00130">
    <property type="entry name" value="PAS"/>
    <property type="match status" value="1"/>
</dbReference>
<dbReference type="eggNOG" id="COG2199">
    <property type="taxonomic scope" value="Bacteria"/>
</dbReference>
<dbReference type="Proteomes" id="UP000002417">
    <property type="component" value="Chromosome"/>
</dbReference>
<dbReference type="InterPro" id="IPR000014">
    <property type="entry name" value="PAS"/>
</dbReference>
<feature type="domain" description="PAC" evidence="4">
    <location>
        <begin position="343"/>
        <end position="401"/>
    </location>
</feature>
<feature type="coiled-coil region" evidence="1">
    <location>
        <begin position="389"/>
        <end position="444"/>
    </location>
</feature>
<keyword evidence="1" id="KW-0175">Coiled coil</keyword>
<dbReference type="Pfam" id="PF00989">
    <property type="entry name" value="PAS"/>
    <property type="match status" value="1"/>
</dbReference>
<dbReference type="PhylomeDB" id="A7IKM6"/>
<name>A7IKM6_XANP2</name>
<dbReference type="PANTHER" id="PTHR46663:SF2">
    <property type="entry name" value="GGDEF DOMAIN-CONTAINING PROTEIN"/>
    <property type="match status" value="1"/>
</dbReference>
<dbReference type="Gene3D" id="3.30.70.270">
    <property type="match status" value="1"/>
</dbReference>
<dbReference type="InterPro" id="IPR052163">
    <property type="entry name" value="DGC-Regulatory_Protein"/>
</dbReference>
<dbReference type="CDD" id="cd01949">
    <property type="entry name" value="GGDEF"/>
    <property type="match status" value="1"/>
</dbReference>
<evidence type="ECO:0000259" key="5">
    <source>
        <dbReference type="PROSITE" id="PS50887"/>
    </source>
</evidence>
<evidence type="ECO:0000313" key="7">
    <source>
        <dbReference type="Proteomes" id="UP000002417"/>
    </source>
</evidence>
<evidence type="ECO:0000313" key="6">
    <source>
        <dbReference type="EMBL" id="ABS68569.1"/>
    </source>
</evidence>
<evidence type="ECO:0000256" key="2">
    <source>
        <dbReference type="SAM" id="MobiDB-lite"/>
    </source>
</evidence>
<dbReference type="InterPro" id="IPR013767">
    <property type="entry name" value="PAS_fold"/>
</dbReference>
<dbReference type="EMBL" id="CP000781">
    <property type="protein sequence ID" value="ABS68569.1"/>
    <property type="molecule type" value="Genomic_DNA"/>
</dbReference>
<dbReference type="NCBIfam" id="TIGR00254">
    <property type="entry name" value="GGDEF"/>
    <property type="match status" value="1"/>
</dbReference>
<dbReference type="PANTHER" id="PTHR46663">
    <property type="entry name" value="DIGUANYLATE CYCLASE DGCT-RELATED"/>
    <property type="match status" value="1"/>
</dbReference>
<feature type="domain" description="GGDEF" evidence="5">
    <location>
        <begin position="468"/>
        <end position="602"/>
    </location>
</feature>
<proteinExistence type="predicted"/>
<evidence type="ECO:0000259" key="3">
    <source>
        <dbReference type="PROSITE" id="PS50112"/>
    </source>
</evidence>
<dbReference type="InterPro" id="IPR000160">
    <property type="entry name" value="GGDEF_dom"/>
</dbReference>
<organism evidence="6 7">
    <name type="scientific">Xanthobacter autotrophicus (strain ATCC BAA-1158 / Py2)</name>
    <dbReference type="NCBI Taxonomy" id="78245"/>
    <lineage>
        <taxon>Bacteria</taxon>
        <taxon>Pseudomonadati</taxon>
        <taxon>Pseudomonadota</taxon>
        <taxon>Alphaproteobacteria</taxon>
        <taxon>Hyphomicrobiales</taxon>
        <taxon>Xanthobacteraceae</taxon>
        <taxon>Xanthobacter</taxon>
    </lineage>
</organism>
<dbReference type="HOGENOM" id="CLU_449729_0_0_5"/>
<dbReference type="FunFam" id="3.30.70.270:FF:000001">
    <property type="entry name" value="Diguanylate cyclase domain protein"/>
    <property type="match status" value="1"/>
</dbReference>
<protein>
    <submittedName>
        <fullName evidence="6">Diguanylate cyclase with PAS/PAC sensor</fullName>
    </submittedName>
</protein>
<dbReference type="InterPro" id="IPR035965">
    <property type="entry name" value="PAS-like_dom_sf"/>
</dbReference>
<feature type="compositionally biased region" description="Basic residues" evidence="2">
    <location>
        <begin position="65"/>
        <end position="75"/>
    </location>
</feature>
<feature type="region of interest" description="Disordered" evidence="2">
    <location>
        <begin position="588"/>
        <end position="607"/>
    </location>
</feature>
<dbReference type="AlphaFoldDB" id="A7IKM6"/>
<feature type="compositionally biased region" description="Basic and acidic residues" evidence="2">
    <location>
        <begin position="194"/>
        <end position="205"/>
    </location>
</feature>
<dbReference type="PROSITE" id="PS50112">
    <property type="entry name" value="PAS"/>
    <property type="match status" value="1"/>
</dbReference>
<sequence length="607" mass="67075">MMRRAIGAMGGDPRFTVACGAPIASRGPVLATRGMDLTRDKPSWNHDTAHAPPRPHHRLPDLRCPHHPCRRRGRQGRPLHRLRGTAFHRPAHGPDRRALRCPHRPERRAAGDRLLGRLVRAVQVHGSGVRGAGRRVRAPYPLRQGGHRRRAGARFLFPDQLHPHPQLHPCPPGGRPRGRRHVRRRSAPLALRRPVPDRGEGDRSAGARAGNALTLGQEDGVDWRGRMSVARSAAPWAMNGGQSDPGSSRVAISGVANILPLRPSCDMVEPDILFTRILEFMQGGALALDRRGHVRAFNPAAERMLGLSPARAGEQPFATMLFDDPANDDFAQALLDAVYDAGTSHSRDIAYYRDGQLAWLNMITSTLWSHRTEAEPARKVGVVALFIDITERKVATEELRRANEELERRVQERTRQLAEANLKLQSEIAERVRAQERIANLAEHDVLTALPNRRRFERRLAAAVEQGEPFAVLYLDLDGFKAINDTHGHDTGDGLLQNVAERLRACLREDDTLARLGGDEFAVILASARTADEVRPVAERIIDHVGAPYGADGDPELKISVSVGIALYPQAGRTPRALLQAADRAMYEAKRGSRQPVRPPAPDSKEV</sequence>
<dbReference type="InterPro" id="IPR000700">
    <property type="entry name" value="PAS-assoc_C"/>
</dbReference>
<feature type="compositionally biased region" description="Basic residues" evidence="2">
    <location>
        <begin position="176"/>
        <end position="186"/>
    </location>
</feature>
<dbReference type="STRING" id="78245.Xaut_3340"/>
<dbReference type="InterPro" id="IPR029787">
    <property type="entry name" value="Nucleotide_cyclase"/>
</dbReference>
<evidence type="ECO:0000259" key="4">
    <source>
        <dbReference type="PROSITE" id="PS50113"/>
    </source>
</evidence>
<dbReference type="NCBIfam" id="TIGR00229">
    <property type="entry name" value="sensory_box"/>
    <property type="match status" value="1"/>
</dbReference>
<evidence type="ECO:0000256" key="1">
    <source>
        <dbReference type="SAM" id="Coils"/>
    </source>
</evidence>
<keyword evidence="7" id="KW-1185">Reference proteome</keyword>
<feature type="compositionally biased region" description="Pro residues" evidence="2">
    <location>
        <begin position="597"/>
        <end position="607"/>
    </location>
</feature>
<dbReference type="PROSITE" id="PS50113">
    <property type="entry name" value="PAC"/>
    <property type="match status" value="1"/>
</dbReference>
<dbReference type="KEGG" id="xau:Xaut_3340"/>
<reference evidence="6 7" key="1">
    <citation type="submission" date="2007-07" db="EMBL/GenBank/DDBJ databases">
        <title>Complete sequence of chromosome of Xanthobacter autotrophicus Py2.</title>
        <authorList>
            <consortium name="US DOE Joint Genome Institute"/>
            <person name="Copeland A."/>
            <person name="Lucas S."/>
            <person name="Lapidus A."/>
            <person name="Barry K."/>
            <person name="Glavina del Rio T."/>
            <person name="Hammon N."/>
            <person name="Israni S."/>
            <person name="Dalin E."/>
            <person name="Tice H."/>
            <person name="Pitluck S."/>
            <person name="Sims D."/>
            <person name="Brettin T."/>
            <person name="Bruce D."/>
            <person name="Detter J.C."/>
            <person name="Han C."/>
            <person name="Tapia R."/>
            <person name="Brainard J."/>
            <person name="Schmutz J."/>
            <person name="Larimer F."/>
            <person name="Land M."/>
            <person name="Hauser L."/>
            <person name="Kyrpides N."/>
            <person name="Kim E."/>
            <person name="Ensigns S.A."/>
            <person name="Richardson P."/>
        </authorList>
    </citation>
    <scope>NUCLEOTIDE SEQUENCE [LARGE SCALE GENOMIC DNA]</scope>
    <source>
        <strain evidence="7">ATCC BAA-1158 / Py2</strain>
    </source>
</reference>
<dbReference type="SMART" id="SM00091">
    <property type="entry name" value="PAS"/>
    <property type="match status" value="1"/>
</dbReference>
<dbReference type="Pfam" id="PF00990">
    <property type="entry name" value="GGDEF"/>
    <property type="match status" value="1"/>
</dbReference>
<dbReference type="GO" id="GO:0006355">
    <property type="term" value="P:regulation of DNA-templated transcription"/>
    <property type="evidence" value="ECO:0007669"/>
    <property type="project" value="InterPro"/>
</dbReference>
<dbReference type="GO" id="GO:0003824">
    <property type="term" value="F:catalytic activity"/>
    <property type="evidence" value="ECO:0007669"/>
    <property type="project" value="UniProtKB-ARBA"/>
</dbReference>
<dbReference type="Gene3D" id="3.30.450.20">
    <property type="entry name" value="PAS domain"/>
    <property type="match status" value="1"/>
</dbReference>
<feature type="region of interest" description="Disordered" evidence="2">
    <location>
        <begin position="159"/>
        <end position="213"/>
    </location>
</feature>
<accession>A7IKM6</accession>
<dbReference type="SUPFAM" id="SSF55073">
    <property type="entry name" value="Nucleotide cyclase"/>
    <property type="match status" value="1"/>
</dbReference>
<dbReference type="SMART" id="SM00267">
    <property type="entry name" value="GGDEF"/>
    <property type="match status" value="1"/>
</dbReference>
<feature type="region of interest" description="Disordered" evidence="2">
    <location>
        <begin position="43"/>
        <end position="75"/>
    </location>
</feature>
<dbReference type="SUPFAM" id="SSF55785">
    <property type="entry name" value="PYP-like sensor domain (PAS domain)"/>
    <property type="match status" value="1"/>
</dbReference>
<dbReference type="InterPro" id="IPR043128">
    <property type="entry name" value="Rev_trsase/Diguanyl_cyclase"/>
</dbReference>